<evidence type="ECO:0000256" key="2">
    <source>
        <dbReference type="ARBA" id="ARBA00022723"/>
    </source>
</evidence>
<keyword evidence="3 4" id="KW-0408">Iron</keyword>
<dbReference type="EMBL" id="FLYE01000044">
    <property type="protein sequence ID" value="SCA57455.1"/>
    <property type="molecule type" value="Genomic_DNA"/>
</dbReference>
<feature type="chain" id="PRO_5008680826" description="Cytochrome c domain-containing protein" evidence="5">
    <location>
        <begin position="29"/>
        <end position="445"/>
    </location>
</feature>
<dbReference type="GO" id="GO:0009055">
    <property type="term" value="F:electron transfer activity"/>
    <property type="evidence" value="ECO:0007669"/>
    <property type="project" value="InterPro"/>
</dbReference>
<keyword evidence="5" id="KW-0732">Signal</keyword>
<dbReference type="Pfam" id="PF13442">
    <property type="entry name" value="Cytochrome_CBB3"/>
    <property type="match status" value="1"/>
</dbReference>
<dbReference type="InterPro" id="IPR036280">
    <property type="entry name" value="Multihaem_cyt_sf"/>
</dbReference>
<dbReference type="RefSeq" id="WP_069189477.1">
    <property type="nucleotide sequence ID" value="NZ_FLYE01000044.1"/>
</dbReference>
<dbReference type="SUPFAM" id="SSF48695">
    <property type="entry name" value="Multiheme cytochromes"/>
    <property type="match status" value="1"/>
</dbReference>
<dbReference type="AlphaFoldDB" id="A0A1C3RJK7"/>
<evidence type="ECO:0000256" key="3">
    <source>
        <dbReference type="ARBA" id="ARBA00023004"/>
    </source>
</evidence>
<gene>
    <name evidence="7" type="ORF">MTBPR1_50211</name>
</gene>
<keyword evidence="2 4" id="KW-0479">Metal-binding</keyword>
<evidence type="ECO:0000256" key="1">
    <source>
        <dbReference type="ARBA" id="ARBA00022617"/>
    </source>
</evidence>
<organism evidence="7 8">
    <name type="scientific">Candidatus Terasakiella magnetica</name>
    <dbReference type="NCBI Taxonomy" id="1867952"/>
    <lineage>
        <taxon>Bacteria</taxon>
        <taxon>Pseudomonadati</taxon>
        <taxon>Pseudomonadota</taxon>
        <taxon>Alphaproteobacteria</taxon>
        <taxon>Rhodospirillales</taxon>
        <taxon>Terasakiellaceae</taxon>
        <taxon>Terasakiella</taxon>
    </lineage>
</organism>
<dbReference type="OrthoDB" id="9811281at2"/>
<protein>
    <recommendedName>
        <fullName evidence="6">Cytochrome c domain-containing protein</fullName>
    </recommendedName>
</protein>
<feature type="signal peptide" evidence="5">
    <location>
        <begin position="1"/>
        <end position="28"/>
    </location>
</feature>
<keyword evidence="1 4" id="KW-0349">Heme</keyword>
<dbReference type="PANTHER" id="PTHR33751:SF1">
    <property type="entry name" value="CBB3-TYPE CYTOCHROME C OXIDASE SUBUNIT FIXP"/>
    <property type="match status" value="1"/>
</dbReference>
<name>A0A1C3RJK7_9PROT</name>
<dbReference type="SUPFAM" id="SSF46626">
    <property type="entry name" value="Cytochrome c"/>
    <property type="match status" value="3"/>
</dbReference>
<evidence type="ECO:0000313" key="8">
    <source>
        <dbReference type="Proteomes" id="UP000231658"/>
    </source>
</evidence>
<dbReference type="GO" id="GO:0046872">
    <property type="term" value="F:metal ion binding"/>
    <property type="evidence" value="ECO:0007669"/>
    <property type="project" value="UniProtKB-KW"/>
</dbReference>
<dbReference type="InterPro" id="IPR036909">
    <property type="entry name" value="Cyt_c-like_dom_sf"/>
</dbReference>
<dbReference type="Proteomes" id="UP000231658">
    <property type="component" value="Unassembled WGS sequence"/>
</dbReference>
<dbReference type="PROSITE" id="PS51007">
    <property type="entry name" value="CYTC"/>
    <property type="match status" value="1"/>
</dbReference>
<proteinExistence type="predicted"/>
<dbReference type="InterPro" id="IPR009056">
    <property type="entry name" value="Cyt_c-like_dom"/>
</dbReference>
<reference evidence="7 8" key="1">
    <citation type="submission" date="2016-07" db="EMBL/GenBank/DDBJ databases">
        <authorList>
            <person name="Lefevre C.T."/>
        </authorList>
    </citation>
    <scope>NUCLEOTIDE SEQUENCE [LARGE SCALE GENOMIC DNA]</scope>
    <source>
        <strain evidence="7">PR1</strain>
    </source>
</reference>
<keyword evidence="8" id="KW-1185">Reference proteome</keyword>
<dbReference type="InterPro" id="IPR050597">
    <property type="entry name" value="Cytochrome_c_Oxidase_Subunit"/>
</dbReference>
<evidence type="ECO:0000256" key="4">
    <source>
        <dbReference type="PROSITE-ProRule" id="PRU00433"/>
    </source>
</evidence>
<evidence type="ECO:0000256" key="5">
    <source>
        <dbReference type="SAM" id="SignalP"/>
    </source>
</evidence>
<feature type="domain" description="Cytochrome c" evidence="6">
    <location>
        <begin position="145"/>
        <end position="348"/>
    </location>
</feature>
<accession>A0A1C3RJK7</accession>
<dbReference type="Gene3D" id="1.10.760.10">
    <property type="entry name" value="Cytochrome c-like domain"/>
    <property type="match status" value="2"/>
</dbReference>
<evidence type="ECO:0000259" key="6">
    <source>
        <dbReference type="PROSITE" id="PS51007"/>
    </source>
</evidence>
<dbReference type="STRING" id="1867952.MTBPR1_50211"/>
<sequence length="445" mass="49609">MKLMKRFGTALTLLTALTFSEAATPVLAQDANIDASVSRGGRLYNDWMIELDERAPKKANPKYSGETKSEKQIVDSWRCVTCHGWDYKGVSPIKGIMGKSGDNPASIVSVLKDETHNFQYYLQKEDLLDLARFISIGLVDTDKMIDQKTGKARANGHAQRPFFETVCAMCHGAEGQSLPGVSLGRFAIQQPYLTLHSIFNGHPGAVMPSLRAFDDIMLVELLAYMQTLPETASLVSIVRGGRLYDNWFMETGRTVPVGVHPAYPRNMKLEIKPKQTWLCKECHGWDYQGKDGQYKSGKHFTGIKGIAAQKGADVNGIIDTLKDDNHGYGAVLSMHDLLDLANFISEGQVDMEQVIDSKTKKIKSEFTKHTKFYPTLCGNCHGEKGRAIRTMKALGRVANEDPWKSLHKVLNGHPAEEMPAWRSLDEETIKDLMGFIQTLPINKRS</sequence>
<dbReference type="PANTHER" id="PTHR33751">
    <property type="entry name" value="CBB3-TYPE CYTOCHROME C OXIDASE SUBUNIT FIXP"/>
    <property type="match status" value="1"/>
</dbReference>
<evidence type="ECO:0000313" key="7">
    <source>
        <dbReference type="EMBL" id="SCA57455.1"/>
    </source>
</evidence>
<dbReference type="GO" id="GO:0020037">
    <property type="term" value="F:heme binding"/>
    <property type="evidence" value="ECO:0007669"/>
    <property type="project" value="InterPro"/>
</dbReference>